<gene>
    <name evidence="6" type="primary">ppk</name>
    <name evidence="12" type="ORF">SAMN02745166_01816</name>
</gene>
<evidence type="ECO:0000259" key="9">
    <source>
        <dbReference type="Pfam" id="PF13089"/>
    </source>
</evidence>
<dbReference type="InterPro" id="IPR024953">
    <property type="entry name" value="PP_kinase_middle"/>
</dbReference>
<feature type="binding site" evidence="6">
    <location>
        <position position="599"/>
    </location>
    <ligand>
        <name>ATP</name>
        <dbReference type="ChEBI" id="CHEBI:30616"/>
    </ligand>
</feature>
<dbReference type="Proteomes" id="UP000190774">
    <property type="component" value="Unassembled WGS sequence"/>
</dbReference>
<feature type="binding site" evidence="6">
    <location>
        <position position="475"/>
    </location>
    <ligand>
        <name>ATP</name>
        <dbReference type="ChEBI" id="CHEBI:30616"/>
    </ligand>
</feature>
<keyword evidence="6" id="KW-0479">Metal-binding</keyword>
<keyword evidence="13" id="KW-1185">Reference proteome</keyword>
<dbReference type="NCBIfam" id="NF003917">
    <property type="entry name" value="PRK05443.1-1"/>
    <property type="match status" value="1"/>
</dbReference>
<proteinExistence type="inferred from homology"/>
<dbReference type="InterPro" id="IPR036832">
    <property type="entry name" value="PPK_N_dom_sf"/>
</dbReference>
<keyword evidence="2 6" id="KW-0808">Transferase</keyword>
<feature type="domain" description="Polyphosphate kinase N-terminal" evidence="9">
    <location>
        <begin position="15"/>
        <end position="119"/>
    </location>
</feature>
<dbReference type="PANTHER" id="PTHR30218">
    <property type="entry name" value="POLYPHOSPHATE KINASE"/>
    <property type="match status" value="1"/>
</dbReference>
<evidence type="ECO:0000256" key="2">
    <source>
        <dbReference type="ARBA" id="ARBA00022679"/>
    </source>
</evidence>
<reference evidence="13" key="1">
    <citation type="submission" date="2017-02" db="EMBL/GenBank/DDBJ databases">
        <authorList>
            <person name="Varghese N."/>
            <person name="Submissions S."/>
        </authorList>
    </citation>
    <scope>NUCLEOTIDE SEQUENCE [LARGE SCALE GENOMIC DNA]</scope>
    <source>
        <strain evidence="13">ATCC 700200</strain>
    </source>
</reference>
<dbReference type="PIRSF" id="PIRSF015589">
    <property type="entry name" value="PP_kinase"/>
    <property type="match status" value="1"/>
</dbReference>
<name>A0A1T4XQZ4_9BACT</name>
<dbReference type="SUPFAM" id="SSF143724">
    <property type="entry name" value="PHP14-like"/>
    <property type="match status" value="1"/>
</dbReference>
<dbReference type="InterPro" id="IPR003414">
    <property type="entry name" value="PP_kinase"/>
</dbReference>
<organism evidence="12 13">
    <name type="scientific">Prosthecobacter debontii</name>
    <dbReference type="NCBI Taxonomy" id="48467"/>
    <lineage>
        <taxon>Bacteria</taxon>
        <taxon>Pseudomonadati</taxon>
        <taxon>Verrucomicrobiota</taxon>
        <taxon>Verrucomicrobiia</taxon>
        <taxon>Verrucomicrobiales</taxon>
        <taxon>Verrucomicrobiaceae</taxon>
        <taxon>Prosthecobacter</taxon>
    </lineage>
</organism>
<feature type="domain" description="Polyphosphate kinase C-terminal" evidence="10">
    <location>
        <begin position="512"/>
        <end position="681"/>
    </location>
</feature>
<dbReference type="SUPFAM" id="SSF56024">
    <property type="entry name" value="Phospholipase D/nuclease"/>
    <property type="match status" value="2"/>
</dbReference>
<dbReference type="OrthoDB" id="9761456at2"/>
<dbReference type="SUPFAM" id="SSF140356">
    <property type="entry name" value="PPK N-terminal domain-like"/>
    <property type="match status" value="1"/>
</dbReference>
<sequence>MPQPKPASAFKDEHFINRELSWLAFNERVLDEAARSELPVLERVKFLAITASNLDEFFMVRVGALQLLREQGRRVKDHAGLTPTQQWDQIQQRASAFVARQYEILNQELLPVLKENGIRRLSPSELTPAQKTYLEDYFTEHVFPVLSPIALDDDAPRVAVPALQIILLCAVQSETDGKPTRRMVLFTLPSNLPRHVQVPEFEGGQYAYVNLEDLICLFLGQYFPSEKVLSSARFRLSRNSDIAVDDESAFDLASEMEDILEARLQSPTIRIEIEDGAPRDLIKAIRDLCGARSAQVYTIPGELDLRAYFVIAGLSGYEQLKVEPWDSQPSSQIEPGESMFEAIKRGDILLHHPFESFDPVLHLIEEAAADPDVIAIKQILYRTAKNSRIISALIRAAQAGKHVTVLVELKARFDEARNLERAEELLNAGAQIIYGVRGLKTHAKICLVMRREAGHMMRYMHFGTGNYNEATSKLYTDISYLTCRQNYGSDASAFFNTVTGRSRFVHFERISMAPFGLRERLLSMIESETERARQGEEAEIMLKMNALEDRQMIEALYQASQAGVKIRLNVRGICCLRPGVKGLSENITVISIIDRYLEHARIYHFRQGGRPVIFISSADFMNRNLSKRVELLVPVEDKEAKKRLTSIMETHFADTSRGRILKADGAWVSQASSGTKLQRSQQIFAIEAAKRLRQRNQAPDVLVPHVPKA</sequence>
<evidence type="ECO:0000313" key="13">
    <source>
        <dbReference type="Proteomes" id="UP000190774"/>
    </source>
</evidence>
<evidence type="ECO:0000259" key="10">
    <source>
        <dbReference type="Pfam" id="PF13090"/>
    </source>
</evidence>
<comment type="PTM">
    <text evidence="6 7">An intermediate of this reaction is the autophosphorylated ppk in which a phosphate is covalently linked to a histidine residue through a N-P bond.</text>
</comment>
<feature type="binding site" evidence="6">
    <location>
        <position position="53"/>
    </location>
    <ligand>
        <name>ATP</name>
        <dbReference type="ChEBI" id="CHEBI:30616"/>
    </ligand>
</feature>
<dbReference type="InterPro" id="IPR025200">
    <property type="entry name" value="PPK_C_dom2"/>
</dbReference>
<keyword evidence="3 6" id="KW-0547">Nucleotide-binding</keyword>
<dbReference type="RefSeq" id="WP_078813003.1">
    <property type="nucleotide sequence ID" value="NZ_FUYE01000005.1"/>
</dbReference>
<feature type="domain" description="Polyphosphate kinase C-terminal" evidence="11">
    <location>
        <begin position="338"/>
        <end position="502"/>
    </location>
</feature>
<dbReference type="CDD" id="cd09165">
    <property type="entry name" value="PLDc_PaPPK1_C1_like"/>
    <property type="match status" value="1"/>
</dbReference>
<dbReference type="STRING" id="48467.SAMN02745166_01816"/>
<evidence type="ECO:0000256" key="4">
    <source>
        <dbReference type="ARBA" id="ARBA00022777"/>
    </source>
</evidence>
<evidence type="ECO:0000256" key="6">
    <source>
        <dbReference type="HAMAP-Rule" id="MF_00347"/>
    </source>
</evidence>
<dbReference type="GO" id="GO:0009358">
    <property type="term" value="C:polyphosphate kinase complex"/>
    <property type="evidence" value="ECO:0007669"/>
    <property type="project" value="InterPro"/>
</dbReference>
<evidence type="ECO:0000259" key="11">
    <source>
        <dbReference type="Pfam" id="PF17941"/>
    </source>
</evidence>
<dbReference type="NCBIfam" id="NF003918">
    <property type="entry name" value="PRK05443.1-2"/>
    <property type="match status" value="1"/>
</dbReference>
<dbReference type="AlphaFoldDB" id="A0A1T4XQZ4"/>
<feature type="binding site" evidence="6">
    <location>
        <position position="382"/>
    </location>
    <ligand>
        <name>Mg(2+)</name>
        <dbReference type="ChEBI" id="CHEBI:18420"/>
    </ligand>
</feature>
<dbReference type="InterPro" id="IPR025198">
    <property type="entry name" value="PPK_N_dom"/>
</dbReference>
<dbReference type="GO" id="GO:0005524">
    <property type="term" value="F:ATP binding"/>
    <property type="evidence" value="ECO:0007669"/>
    <property type="project" value="UniProtKB-KW"/>
</dbReference>
<evidence type="ECO:0000313" key="12">
    <source>
        <dbReference type="EMBL" id="SKA91976.1"/>
    </source>
</evidence>
<feature type="binding site" evidence="6">
    <location>
        <position position="412"/>
    </location>
    <ligand>
        <name>Mg(2+)</name>
        <dbReference type="ChEBI" id="CHEBI:18420"/>
    </ligand>
</feature>
<dbReference type="Pfam" id="PF13089">
    <property type="entry name" value="PP_kinase_N"/>
    <property type="match status" value="1"/>
</dbReference>
<dbReference type="Gene3D" id="3.30.870.10">
    <property type="entry name" value="Endonuclease Chain A"/>
    <property type="match status" value="2"/>
</dbReference>
<dbReference type="PANTHER" id="PTHR30218:SF0">
    <property type="entry name" value="POLYPHOSPHATE KINASE"/>
    <property type="match status" value="1"/>
</dbReference>
<dbReference type="Pfam" id="PF02503">
    <property type="entry name" value="PP_kinase"/>
    <property type="match status" value="1"/>
</dbReference>
<dbReference type="InterPro" id="IPR036830">
    <property type="entry name" value="PP_kinase_middle_dom_sf"/>
</dbReference>
<dbReference type="InterPro" id="IPR041108">
    <property type="entry name" value="PP_kinase_C_1"/>
</dbReference>
<protein>
    <recommendedName>
        <fullName evidence="6 7">Polyphosphate kinase</fullName>
        <ecNumber evidence="6 7">2.7.4.1</ecNumber>
    </recommendedName>
    <alternativeName>
        <fullName evidence="6">ATP-polyphosphate phosphotransferase</fullName>
    </alternativeName>
    <alternativeName>
        <fullName evidence="6">Polyphosphoric acid kinase</fullName>
    </alternativeName>
</protein>
<dbReference type="GO" id="GO:0006799">
    <property type="term" value="P:polyphosphate biosynthetic process"/>
    <property type="evidence" value="ECO:0007669"/>
    <property type="project" value="UniProtKB-UniRule"/>
</dbReference>
<comment type="similarity">
    <text evidence="6 7">Belongs to the polyphosphate kinase 1 (PPK1) family.</text>
</comment>
<dbReference type="GO" id="GO:0008976">
    <property type="term" value="F:polyphosphate kinase activity"/>
    <property type="evidence" value="ECO:0007669"/>
    <property type="project" value="UniProtKB-UniRule"/>
</dbReference>
<dbReference type="Pfam" id="PF13090">
    <property type="entry name" value="PP_kinase_C"/>
    <property type="match status" value="1"/>
</dbReference>
<comment type="cofactor">
    <cofactor evidence="6">
        <name>Mg(2+)</name>
        <dbReference type="ChEBI" id="CHEBI:18420"/>
    </cofactor>
</comment>
<dbReference type="Pfam" id="PF17941">
    <property type="entry name" value="PP_kinase_C_1"/>
    <property type="match status" value="1"/>
</dbReference>
<evidence type="ECO:0000259" key="8">
    <source>
        <dbReference type="Pfam" id="PF02503"/>
    </source>
</evidence>
<dbReference type="NCBIfam" id="TIGR03705">
    <property type="entry name" value="poly_P_kin"/>
    <property type="match status" value="1"/>
</dbReference>
<dbReference type="NCBIfam" id="NF003921">
    <property type="entry name" value="PRK05443.2-2"/>
    <property type="match status" value="1"/>
</dbReference>
<dbReference type="GO" id="GO:0046872">
    <property type="term" value="F:metal ion binding"/>
    <property type="evidence" value="ECO:0007669"/>
    <property type="project" value="UniProtKB-KW"/>
</dbReference>
<dbReference type="HAMAP" id="MF_00347">
    <property type="entry name" value="Polyphosphate_kinase"/>
    <property type="match status" value="1"/>
</dbReference>
<feature type="domain" description="Polyphosphate kinase middle" evidence="8">
    <location>
        <begin position="130"/>
        <end position="309"/>
    </location>
</feature>
<evidence type="ECO:0000256" key="7">
    <source>
        <dbReference type="RuleBase" id="RU003800"/>
    </source>
</evidence>
<dbReference type="Gene3D" id="3.30.1840.10">
    <property type="entry name" value="Polyphosphate kinase middle domain"/>
    <property type="match status" value="1"/>
</dbReference>
<comment type="catalytic activity">
    <reaction evidence="6 7">
        <text>[phosphate](n) + ATP = [phosphate](n+1) + ADP</text>
        <dbReference type="Rhea" id="RHEA:19573"/>
        <dbReference type="Rhea" id="RHEA-COMP:9859"/>
        <dbReference type="Rhea" id="RHEA-COMP:14280"/>
        <dbReference type="ChEBI" id="CHEBI:16838"/>
        <dbReference type="ChEBI" id="CHEBI:30616"/>
        <dbReference type="ChEBI" id="CHEBI:456216"/>
        <dbReference type="EC" id="2.7.4.1"/>
    </reaction>
</comment>
<feature type="binding site" evidence="6">
    <location>
        <position position="571"/>
    </location>
    <ligand>
        <name>ATP</name>
        <dbReference type="ChEBI" id="CHEBI:30616"/>
    </ligand>
</feature>
<dbReference type="EC" id="2.7.4.1" evidence="6 7"/>
<evidence type="ECO:0000256" key="5">
    <source>
        <dbReference type="ARBA" id="ARBA00022840"/>
    </source>
</evidence>
<keyword evidence="6" id="KW-0460">Magnesium</keyword>
<comment type="function">
    <text evidence="6 7">Catalyzes the reversible transfer of the terminal phosphate of ATP to form a long-chain polyphosphate (polyP).</text>
</comment>
<accession>A0A1T4XQZ4</accession>
<dbReference type="CDD" id="cd09168">
    <property type="entry name" value="PLDc_PaPPK1_C2_like"/>
    <property type="match status" value="1"/>
</dbReference>
<evidence type="ECO:0000256" key="3">
    <source>
        <dbReference type="ARBA" id="ARBA00022741"/>
    </source>
</evidence>
<keyword evidence="1 6" id="KW-0597">Phosphoprotein</keyword>
<keyword evidence="5 6" id="KW-0067">ATP-binding</keyword>
<dbReference type="EMBL" id="FUYE01000005">
    <property type="protein sequence ID" value="SKA91976.1"/>
    <property type="molecule type" value="Genomic_DNA"/>
</dbReference>
<dbReference type="Gene3D" id="1.20.58.310">
    <property type="entry name" value="Polyphosphate kinase N-terminal domain"/>
    <property type="match status" value="1"/>
</dbReference>
<evidence type="ECO:0000256" key="1">
    <source>
        <dbReference type="ARBA" id="ARBA00022553"/>
    </source>
</evidence>
<keyword evidence="4 6" id="KW-0418">Kinase</keyword>
<feature type="active site" description="Phosphohistidine intermediate" evidence="6">
    <location>
        <position position="442"/>
    </location>
</feature>